<protein>
    <submittedName>
        <fullName evidence="2">Uncharacterized protein</fullName>
    </submittedName>
</protein>
<dbReference type="KEGG" id="ovi:T265_05083"/>
<dbReference type="CTD" id="20319265"/>
<gene>
    <name evidence="2" type="ORF">T265_05083</name>
</gene>
<evidence type="ECO:0000313" key="3">
    <source>
        <dbReference type="Proteomes" id="UP000054324"/>
    </source>
</evidence>
<name>A0A075AFN6_OPIVI</name>
<organism evidence="2 3">
    <name type="scientific">Opisthorchis viverrini</name>
    <name type="common">Southeast Asian liver fluke</name>
    <dbReference type="NCBI Taxonomy" id="6198"/>
    <lineage>
        <taxon>Eukaryota</taxon>
        <taxon>Metazoa</taxon>
        <taxon>Spiralia</taxon>
        <taxon>Lophotrochozoa</taxon>
        <taxon>Platyhelminthes</taxon>
        <taxon>Trematoda</taxon>
        <taxon>Digenea</taxon>
        <taxon>Opisthorchiida</taxon>
        <taxon>Opisthorchiata</taxon>
        <taxon>Opisthorchiidae</taxon>
        <taxon>Opisthorchis</taxon>
    </lineage>
</organism>
<dbReference type="EMBL" id="KL596710">
    <property type="protein sequence ID" value="KER27959.1"/>
    <property type="molecule type" value="Genomic_DNA"/>
</dbReference>
<reference evidence="2 3" key="1">
    <citation type="submission" date="2013-11" db="EMBL/GenBank/DDBJ databases">
        <title>Opisthorchis viverrini - life in the bile duct.</title>
        <authorList>
            <person name="Young N.D."/>
            <person name="Nagarajan N."/>
            <person name="Lin S.J."/>
            <person name="Korhonen P.K."/>
            <person name="Jex A.R."/>
            <person name="Hall R.S."/>
            <person name="Safavi-Hemami H."/>
            <person name="Kaewkong W."/>
            <person name="Bertrand D."/>
            <person name="Gao S."/>
            <person name="Seet Q."/>
            <person name="Wongkham S."/>
            <person name="Teh B.T."/>
            <person name="Wongkham C."/>
            <person name="Intapan P.M."/>
            <person name="Maleewong W."/>
            <person name="Yang X."/>
            <person name="Hu M."/>
            <person name="Wang Z."/>
            <person name="Hofmann A."/>
            <person name="Sternberg P.W."/>
            <person name="Tan P."/>
            <person name="Wang J."/>
            <person name="Gasser R.B."/>
        </authorList>
    </citation>
    <scope>NUCLEOTIDE SEQUENCE [LARGE SCALE GENOMIC DNA]</scope>
</reference>
<proteinExistence type="predicted"/>
<dbReference type="OrthoDB" id="8188861at2759"/>
<evidence type="ECO:0000313" key="2">
    <source>
        <dbReference type="EMBL" id="KER27959.1"/>
    </source>
</evidence>
<feature type="region of interest" description="Disordered" evidence="1">
    <location>
        <begin position="41"/>
        <end position="65"/>
    </location>
</feature>
<dbReference type="GeneID" id="20319265"/>
<evidence type="ECO:0000256" key="1">
    <source>
        <dbReference type="SAM" id="MobiDB-lite"/>
    </source>
</evidence>
<sequence length="256" mass="27406">MGQVSPSESAFRSCVKMVVSQPMNPSGSHLAAAFTGASLPFERNSSPPARSRDAPKLTQVAGSKGAISDRTKIFKQDAKPNLTQVASEYARQKQMFGLTGLPVKRKRGRPREYTTLTVFQTPPATRSSQHSGVSTARNSMPSFSYTTATPGSQPTQSATTPTIASSTVMPTLSIYTPLTVGAPLPELYSAGLLLPGPNMPLNNLDTAVTRTDSPVTGNVYSSSTSYTLAMTVSSQHVWLRNAQFTPRNSSRIHTDH</sequence>
<dbReference type="AlphaFoldDB" id="A0A075AFN6"/>
<dbReference type="Proteomes" id="UP000054324">
    <property type="component" value="Unassembled WGS sequence"/>
</dbReference>
<dbReference type="RefSeq" id="XP_009168264.1">
    <property type="nucleotide sequence ID" value="XM_009170000.1"/>
</dbReference>
<keyword evidence="3" id="KW-1185">Reference proteome</keyword>
<accession>A0A075AFN6</accession>